<gene>
    <name evidence="2" type="ORF">QRX88_16900</name>
</gene>
<proteinExistence type="predicted"/>
<protein>
    <recommendedName>
        <fullName evidence="4">LPXTG cell wall anchor domain-containing protein</fullName>
    </recommendedName>
</protein>
<keyword evidence="1" id="KW-1133">Transmembrane helix</keyword>
<keyword evidence="1" id="KW-0472">Membrane</keyword>
<evidence type="ECO:0000313" key="3">
    <source>
        <dbReference type="Proteomes" id="UP001241571"/>
    </source>
</evidence>
<keyword evidence="1" id="KW-0812">Transmembrane</keyword>
<evidence type="ECO:0000313" key="2">
    <source>
        <dbReference type="EMBL" id="MDL4937383.1"/>
    </source>
</evidence>
<sequence length="57" mass="6430">MRYLLGILGIILFVGLVFGSVYFSIFDPNMNLMVAGLVIAIVILVAVWKVKKKKNRF</sequence>
<evidence type="ECO:0008006" key="4">
    <source>
        <dbReference type="Google" id="ProtNLM"/>
    </source>
</evidence>
<organism evidence="2 3">
    <name type="scientific">Enterococcus gallinarum</name>
    <dbReference type="NCBI Taxonomy" id="1353"/>
    <lineage>
        <taxon>Bacteria</taxon>
        <taxon>Bacillati</taxon>
        <taxon>Bacillota</taxon>
        <taxon>Bacilli</taxon>
        <taxon>Lactobacillales</taxon>
        <taxon>Enterococcaceae</taxon>
        <taxon>Enterococcus</taxon>
    </lineage>
</organism>
<dbReference type="AlphaFoldDB" id="A0ABD4ZXA4"/>
<dbReference type="Proteomes" id="UP001241571">
    <property type="component" value="Unassembled WGS sequence"/>
</dbReference>
<dbReference type="RefSeq" id="WP_167757191.1">
    <property type="nucleotide sequence ID" value="NZ_CP078506.1"/>
</dbReference>
<reference evidence="2 3" key="1">
    <citation type="submission" date="2023-06" db="EMBL/GenBank/DDBJ databases">
        <title>Acute promotion of culturable opportunistic pathogens and persistent increase of antibiotic resistance following antibiotic exposure in mouse gut microbiota.</title>
        <authorList>
            <person name="Li L."/>
            <person name="Wang B."/>
            <person name="Sun Y."/>
            <person name="Wang M."/>
            <person name="Xu H."/>
        </authorList>
    </citation>
    <scope>NUCLEOTIDE SEQUENCE [LARGE SCALE GENOMIC DNA]</scope>
    <source>
        <strain evidence="2 3">CRI2_2</strain>
    </source>
</reference>
<evidence type="ECO:0000256" key="1">
    <source>
        <dbReference type="SAM" id="Phobius"/>
    </source>
</evidence>
<accession>A0ABD4ZXA4</accession>
<name>A0ABD4ZXA4_ENTGA</name>
<comment type="caution">
    <text evidence="2">The sequence shown here is derived from an EMBL/GenBank/DDBJ whole genome shotgun (WGS) entry which is preliminary data.</text>
</comment>
<dbReference type="EMBL" id="JASUBT010000017">
    <property type="protein sequence ID" value="MDL4937383.1"/>
    <property type="molecule type" value="Genomic_DNA"/>
</dbReference>
<feature type="transmembrane region" description="Helical" evidence="1">
    <location>
        <begin position="29"/>
        <end position="48"/>
    </location>
</feature>